<evidence type="ECO:0000313" key="2">
    <source>
        <dbReference type="Proteomes" id="UP000831947"/>
    </source>
</evidence>
<gene>
    <name evidence="1" type="ORF">MOO47_07085</name>
</gene>
<dbReference type="EMBL" id="CP093365">
    <property type="protein sequence ID" value="UQS83526.1"/>
    <property type="molecule type" value="Genomic_DNA"/>
</dbReference>
<protein>
    <submittedName>
        <fullName evidence="1">Uncharacterized protein</fullName>
    </submittedName>
</protein>
<organism evidence="1 2">
    <name type="scientific">Bombilactobacillus thymidiniphilus</name>
    <dbReference type="NCBI Taxonomy" id="2923363"/>
    <lineage>
        <taxon>Bacteria</taxon>
        <taxon>Bacillati</taxon>
        <taxon>Bacillota</taxon>
        <taxon>Bacilli</taxon>
        <taxon>Lactobacillales</taxon>
        <taxon>Lactobacillaceae</taxon>
        <taxon>Bombilactobacillus</taxon>
    </lineage>
</organism>
<name>A0ABY4PDF5_9LACO</name>
<accession>A0ABY4PDF5</accession>
<sequence length="54" mass="6484">MFKINRKKKIDLHEQDFAKIAARVRQDDQQMQLVQKRFAPLSKNGSQNKNKKER</sequence>
<evidence type="ECO:0000313" key="1">
    <source>
        <dbReference type="EMBL" id="UQS83526.1"/>
    </source>
</evidence>
<reference evidence="1 2" key="1">
    <citation type="journal article" date="2022" name="Int. J. Syst. Evol. Microbiol.">
        <title>Apilactobacillus apisilvae sp. nov., Nicolia spurrieriana gen. nov. sp. nov., Bombilactobacillus folatiphilus sp. nov. and Bombilactobacillus thymidiniphilus sp. nov., four new lactic acid bacterial isolates from stingless bees Tetragonula carbonaria and Austroplebeia australis.</title>
        <authorList>
            <person name="Oliphant S.A."/>
            <person name="Watson-Haigh N.S."/>
            <person name="Sumby K.M."/>
            <person name="Gardner J."/>
            <person name="Groom S."/>
            <person name="Jiranek V."/>
        </authorList>
    </citation>
    <scope>NUCLEOTIDE SEQUENCE [LARGE SCALE GENOMIC DNA]</scope>
    <source>
        <strain evidence="1 2">SG4_A1</strain>
    </source>
</reference>
<proteinExistence type="predicted"/>
<keyword evidence="2" id="KW-1185">Reference proteome</keyword>
<dbReference type="Proteomes" id="UP000831947">
    <property type="component" value="Chromosome"/>
</dbReference>
<dbReference type="RefSeq" id="WP_249512752.1">
    <property type="nucleotide sequence ID" value="NZ_CP093365.1"/>
</dbReference>